<dbReference type="OrthoDB" id="550424at2759"/>
<evidence type="ECO:0000313" key="2">
    <source>
        <dbReference type="EMBL" id="KAF9133164.1"/>
    </source>
</evidence>
<dbReference type="GO" id="GO:0051082">
    <property type="term" value="F:unfolded protein binding"/>
    <property type="evidence" value="ECO:0007669"/>
    <property type="project" value="InterPro"/>
</dbReference>
<dbReference type="PANTHER" id="PTHR43888">
    <property type="entry name" value="DNAJ-LIKE-2, ISOFORM A-RELATED"/>
    <property type="match status" value="1"/>
</dbReference>
<sequence>MFRGTGGLFGFGMDGFRVGTPDGRLSNSGSSMKRSLRGNDFVHQLGVTFEKLCKGAIKPATLQKNILCAGCDGKGGRPEGITACQDCKGQGIKVISVIRDPGQRSGCKTSAVRVSNSEGTFIRDKDRASGTGCGARRCDSQAEAENSSSVFERRGPRVKISLKEAFCGVNKILLVRLDGRGILAEHSRGVAIHPGQVECIVQEGMPLLMRPSERGGLFTQFDIEFQGDHWINDRKLRILEDILPSTESILVELELMSKYDIGDATSEDQE</sequence>
<dbReference type="InterPro" id="IPR002939">
    <property type="entry name" value="DnaJ_C"/>
</dbReference>
<dbReference type="EMBL" id="JAAAUQ010001806">
    <property type="protein sequence ID" value="KAF9133164.1"/>
    <property type="molecule type" value="Genomic_DNA"/>
</dbReference>
<name>A0A9P5RLF8_9FUNG</name>
<accession>A0A9P5RLF8</accession>
<dbReference type="SUPFAM" id="SSF57938">
    <property type="entry name" value="DnaJ/Hsp40 cysteine-rich domain"/>
    <property type="match status" value="1"/>
</dbReference>
<dbReference type="InterPro" id="IPR036410">
    <property type="entry name" value="HSP_DnaJ_Cys-rich_dom_sf"/>
</dbReference>
<organism evidence="2 3">
    <name type="scientific">Linnemannia schmuckeri</name>
    <dbReference type="NCBI Taxonomy" id="64567"/>
    <lineage>
        <taxon>Eukaryota</taxon>
        <taxon>Fungi</taxon>
        <taxon>Fungi incertae sedis</taxon>
        <taxon>Mucoromycota</taxon>
        <taxon>Mortierellomycotina</taxon>
        <taxon>Mortierellomycetes</taxon>
        <taxon>Mortierellales</taxon>
        <taxon>Mortierellaceae</taxon>
        <taxon>Linnemannia</taxon>
    </lineage>
</organism>
<dbReference type="GO" id="GO:0030544">
    <property type="term" value="F:Hsp70 protein binding"/>
    <property type="evidence" value="ECO:0007669"/>
    <property type="project" value="InterPro"/>
</dbReference>
<dbReference type="Pfam" id="PF01556">
    <property type="entry name" value="DnaJ_C"/>
    <property type="match status" value="1"/>
</dbReference>
<reference evidence="2" key="1">
    <citation type="journal article" date="2020" name="Fungal Divers.">
        <title>Resolving the Mortierellaceae phylogeny through synthesis of multi-gene phylogenetics and phylogenomics.</title>
        <authorList>
            <person name="Vandepol N."/>
            <person name="Liber J."/>
            <person name="Desiro A."/>
            <person name="Na H."/>
            <person name="Kennedy M."/>
            <person name="Barry K."/>
            <person name="Grigoriev I.V."/>
            <person name="Miller A.N."/>
            <person name="O'Donnell K."/>
            <person name="Stajich J.E."/>
            <person name="Bonito G."/>
        </authorList>
    </citation>
    <scope>NUCLEOTIDE SEQUENCE</scope>
    <source>
        <strain evidence="2">NRRL 6426</strain>
    </source>
</reference>
<dbReference type="SUPFAM" id="SSF49493">
    <property type="entry name" value="HSP40/DnaJ peptide-binding domain"/>
    <property type="match status" value="1"/>
</dbReference>
<feature type="domain" description="Chaperone DnaJ C-terminal" evidence="1">
    <location>
        <begin position="43"/>
        <end position="225"/>
    </location>
</feature>
<dbReference type="Gene3D" id="2.60.260.20">
    <property type="entry name" value="Urease metallochaperone UreE, N-terminal domain"/>
    <property type="match status" value="2"/>
</dbReference>
<gene>
    <name evidence="2" type="primary">DNAJA4</name>
    <name evidence="2" type="ORF">BG015_003612</name>
</gene>
<dbReference type="Proteomes" id="UP000748756">
    <property type="component" value="Unassembled WGS sequence"/>
</dbReference>
<dbReference type="AlphaFoldDB" id="A0A9P5RLF8"/>
<comment type="caution">
    <text evidence="2">The sequence shown here is derived from an EMBL/GenBank/DDBJ whole genome shotgun (WGS) entry which is preliminary data.</text>
</comment>
<keyword evidence="3" id="KW-1185">Reference proteome</keyword>
<evidence type="ECO:0000259" key="1">
    <source>
        <dbReference type="Pfam" id="PF01556"/>
    </source>
</evidence>
<protein>
    <submittedName>
        <fullName evidence="2">DnaJ (Hsp40), sub A, member 4</fullName>
    </submittedName>
</protein>
<dbReference type="InterPro" id="IPR044713">
    <property type="entry name" value="DNJA1/2-like"/>
</dbReference>
<dbReference type="GO" id="GO:0006457">
    <property type="term" value="P:protein folding"/>
    <property type="evidence" value="ECO:0007669"/>
    <property type="project" value="InterPro"/>
</dbReference>
<dbReference type="InterPro" id="IPR008971">
    <property type="entry name" value="HSP40/DnaJ_pept-bd"/>
</dbReference>
<proteinExistence type="predicted"/>
<evidence type="ECO:0000313" key="3">
    <source>
        <dbReference type="Proteomes" id="UP000748756"/>
    </source>
</evidence>
<dbReference type="Gene3D" id="2.10.230.10">
    <property type="entry name" value="Heat shock protein DnaJ, cysteine-rich domain"/>
    <property type="match status" value="1"/>
</dbReference>